<dbReference type="EMBL" id="PGCJ01000799">
    <property type="protein sequence ID" value="PLW20303.1"/>
    <property type="molecule type" value="Genomic_DNA"/>
</dbReference>
<evidence type="ECO:0000313" key="5">
    <source>
        <dbReference type="Proteomes" id="UP000235392"/>
    </source>
</evidence>
<dbReference type="Proteomes" id="UP000235392">
    <property type="component" value="Unassembled WGS sequence"/>
</dbReference>
<dbReference type="EMBL" id="PGCI01000705">
    <property type="protein sequence ID" value="PLW20035.1"/>
    <property type="molecule type" value="Genomic_DNA"/>
</dbReference>
<protein>
    <submittedName>
        <fullName evidence="3">Uncharacterized protein</fullName>
    </submittedName>
</protein>
<evidence type="ECO:0000313" key="4">
    <source>
        <dbReference type="Proteomes" id="UP000235388"/>
    </source>
</evidence>
<name>A0A2N5T482_9BASI</name>
<dbReference type="AlphaFoldDB" id="A0A2N5T482"/>
<organism evidence="3 4">
    <name type="scientific">Puccinia coronata f. sp. avenae</name>
    <dbReference type="NCBI Taxonomy" id="200324"/>
    <lineage>
        <taxon>Eukaryota</taxon>
        <taxon>Fungi</taxon>
        <taxon>Dikarya</taxon>
        <taxon>Basidiomycota</taxon>
        <taxon>Pucciniomycotina</taxon>
        <taxon>Pucciniomycetes</taxon>
        <taxon>Pucciniales</taxon>
        <taxon>Pucciniaceae</taxon>
        <taxon>Puccinia</taxon>
    </lineage>
</organism>
<feature type="compositionally biased region" description="Low complexity" evidence="1">
    <location>
        <begin position="41"/>
        <end position="58"/>
    </location>
</feature>
<reference evidence="4 5" key="1">
    <citation type="submission" date="2017-11" db="EMBL/GenBank/DDBJ databases">
        <title>De novo assembly and phasing of dikaryotic genomes from two isolates of Puccinia coronata f. sp. avenae, the causal agent of oat crown rust.</title>
        <authorList>
            <person name="Miller M.E."/>
            <person name="Zhang Y."/>
            <person name="Omidvar V."/>
            <person name="Sperschneider J."/>
            <person name="Schwessinger B."/>
            <person name="Raley C."/>
            <person name="Palmer J.M."/>
            <person name="Garnica D."/>
            <person name="Upadhyaya N."/>
            <person name="Rathjen J."/>
            <person name="Taylor J.M."/>
            <person name="Park R.F."/>
            <person name="Dodds P.N."/>
            <person name="Hirsch C.D."/>
            <person name="Kianian S.F."/>
            <person name="Figueroa M."/>
        </authorList>
    </citation>
    <scope>NUCLEOTIDE SEQUENCE [LARGE SCALE GENOMIC DNA]</scope>
    <source>
        <strain evidence="3">12NC29</strain>
        <strain evidence="2">12SD80</strain>
    </source>
</reference>
<feature type="region of interest" description="Disordered" evidence="1">
    <location>
        <begin position="39"/>
        <end position="58"/>
    </location>
</feature>
<dbReference type="Proteomes" id="UP000235388">
    <property type="component" value="Unassembled WGS sequence"/>
</dbReference>
<feature type="region of interest" description="Disordered" evidence="1">
    <location>
        <begin position="1"/>
        <end position="27"/>
    </location>
</feature>
<sequence>MRSTSGAERHGPGKMAGTTLPGIPDHPLRELPVCTVVTSKSSATSSAPPAAGPPNLGAPSLGINSSLPSQMFMAHFI</sequence>
<comment type="caution">
    <text evidence="3">The sequence shown here is derived from an EMBL/GenBank/DDBJ whole genome shotgun (WGS) entry which is preliminary data.</text>
</comment>
<accession>A0A2N5T482</accession>
<proteinExistence type="predicted"/>
<evidence type="ECO:0000313" key="3">
    <source>
        <dbReference type="EMBL" id="PLW20303.1"/>
    </source>
</evidence>
<keyword evidence="4" id="KW-1185">Reference proteome</keyword>
<evidence type="ECO:0000313" key="2">
    <source>
        <dbReference type="EMBL" id="PLW20035.1"/>
    </source>
</evidence>
<gene>
    <name evidence="3" type="ORF">PCANC_08486</name>
    <name evidence="2" type="ORF">PCASD_13266</name>
</gene>
<evidence type="ECO:0000256" key="1">
    <source>
        <dbReference type="SAM" id="MobiDB-lite"/>
    </source>
</evidence>